<accession>J7FXC2</accession>
<dbReference type="Pfam" id="PF02949">
    <property type="entry name" value="7tm_6"/>
    <property type="match status" value="1"/>
</dbReference>
<name>J7FXC2_AMYTR</name>
<keyword evidence="7 10" id="KW-0472">Membrane</keyword>
<keyword evidence="6 10" id="KW-1133">Transmembrane helix</keyword>
<dbReference type="KEGG" id="atra:106143644"/>
<evidence type="ECO:0000256" key="9">
    <source>
        <dbReference type="ARBA" id="ARBA00023224"/>
    </source>
</evidence>
<keyword evidence="2" id="KW-1003">Cell membrane</keyword>
<dbReference type="GO" id="GO:0005886">
    <property type="term" value="C:plasma membrane"/>
    <property type="evidence" value="ECO:0007669"/>
    <property type="project" value="UniProtKB-SubCell"/>
</dbReference>
<sequence length="427" mass="49585">MDFLFDANGLEGKTNPLELKYMRYMRRNMIFIGGWPGDGKDGEKHPYRRVYLWWNALLTNNNLIVGCLYIKNNMGKLSYFDLCQTYITVLLTVICVARSVSFLSNKYDLLFADFLKDLHLINRQPDSEYARKTIVRVHKLSHFFTLYTMFNFVLDVLFFLIPSTYNNFAKGGFNWPPPENITYEHSVYYELPFDYEHNLGGYIVVLLFNTYITLYCASIFLFYDLIVALFVFHLWGHMKILAYDFENFPLPGFKTPGRSGVSLTHYTKDEMEEIGLRLQAVINQHKYVLRYSAKISDTVGVNVAIYYIFHQLSGCLLLLECSALEPKLLISFGALTLNLTELLVQTSVIFELLRSMTEPLMRGAYNIPWECMDIKNRKLVLMLLRQTQIPMGLKAMGMVEVGVRTMATILKTSLSYYMMLRTFTNEG</sequence>
<keyword evidence="3 10" id="KW-0716">Sensory transduction</keyword>
<dbReference type="OrthoDB" id="6678752at2759"/>
<comment type="subcellular location">
    <subcellularLocation>
        <location evidence="1 10">Cell membrane</location>
        <topology evidence="1 10">Multi-pass membrane protein</topology>
    </subcellularLocation>
</comment>
<protein>
    <recommendedName>
        <fullName evidence="10">Odorant receptor</fullName>
    </recommendedName>
</protein>
<keyword evidence="9 10" id="KW-0807">Transducer</keyword>
<dbReference type="EMBL" id="JX173648">
    <property type="protein sequence ID" value="AFP54146.1"/>
    <property type="molecule type" value="mRNA"/>
</dbReference>
<dbReference type="InterPro" id="IPR004117">
    <property type="entry name" value="7tm6_olfct_rcpt"/>
</dbReference>
<evidence type="ECO:0000256" key="10">
    <source>
        <dbReference type="RuleBase" id="RU351113"/>
    </source>
</evidence>
<dbReference type="GO" id="GO:0004984">
    <property type="term" value="F:olfactory receptor activity"/>
    <property type="evidence" value="ECO:0007669"/>
    <property type="project" value="InterPro"/>
</dbReference>
<evidence type="ECO:0000313" key="11">
    <source>
        <dbReference type="EMBL" id="AFP54146.1"/>
    </source>
</evidence>
<comment type="similarity">
    <text evidence="10">Belongs to the insect chemoreceptor superfamily. Heteromeric odorant receptor channel (TC 1.A.69) family.</text>
</comment>
<dbReference type="GeneID" id="106143644"/>
<dbReference type="AlphaFoldDB" id="J7FXC2"/>
<feature type="transmembrane region" description="Helical" evidence="10">
    <location>
        <begin position="77"/>
        <end position="97"/>
    </location>
</feature>
<evidence type="ECO:0000256" key="2">
    <source>
        <dbReference type="ARBA" id="ARBA00022475"/>
    </source>
</evidence>
<dbReference type="PANTHER" id="PTHR21137">
    <property type="entry name" value="ODORANT RECEPTOR"/>
    <property type="match status" value="1"/>
</dbReference>
<keyword evidence="8 10" id="KW-0675">Receptor</keyword>
<dbReference type="PANTHER" id="PTHR21137:SF35">
    <property type="entry name" value="ODORANT RECEPTOR 19A-RELATED"/>
    <property type="match status" value="1"/>
</dbReference>
<evidence type="ECO:0000256" key="1">
    <source>
        <dbReference type="ARBA" id="ARBA00004651"/>
    </source>
</evidence>
<proteinExistence type="evidence at transcript level"/>
<dbReference type="GO" id="GO:0007165">
    <property type="term" value="P:signal transduction"/>
    <property type="evidence" value="ECO:0007669"/>
    <property type="project" value="UniProtKB-KW"/>
</dbReference>
<feature type="transmembrane region" description="Helical" evidence="10">
    <location>
        <begin position="50"/>
        <end position="71"/>
    </location>
</feature>
<evidence type="ECO:0000256" key="8">
    <source>
        <dbReference type="ARBA" id="ARBA00023170"/>
    </source>
</evidence>
<reference evidence="11" key="1">
    <citation type="journal article" date="2012" name="PLoS ONE">
        <title>Moth sex pheromone receptors and deceitful parapheromones.</title>
        <authorList>
            <person name="Xu P."/>
            <person name="Garczynski S.F."/>
            <person name="Atungulu E."/>
            <person name="Syed Z."/>
            <person name="Choo Y.-M."/>
            <person name="Vidal D.M."/>
            <person name="Zitelli C.H.L."/>
            <person name="Leal W.S."/>
        </authorList>
    </citation>
    <scope>NUCLEOTIDE SEQUENCE</scope>
    <source>
        <tissue evidence="11">Antennae</tissue>
    </source>
</reference>
<evidence type="ECO:0000256" key="6">
    <source>
        <dbReference type="ARBA" id="ARBA00022989"/>
    </source>
</evidence>
<organism evidence="11">
    <name type="scientific">Amyelois transitella</name>
    <name type="common">Navel orangeworm moth</name>
    <dbReference type="NCBI Taxonomy" id="680683"/>
    <lineage>
        <taxon>Eukaryota</taxon>
        <taxon>Metazoa</taxon>
        <taxon>Ecdysozoa</taxon>
        <taxon>Arthropoda</taxon>
        <taxon>Hexapoda</taxon>
        <taxon>Insecta</taxon>
        <taxon>Pterygota</taxon>
        <taxon>Neoptera</taxon>
        <taxon>Endopterygota</taxon>
        <taxon>Lepidoptera</taxon>
        <taxon>Glossata</taxon>
        <taxon>Ditrysia</taxon>
        <taxon>Pyraloidea</taxon>
        <taxon>Pyralidae</taxon>
        <taxon>Phycitinae</taxon>
        <taxon>Amyelois</taxon>
    </lineage>
</organism>
<evidence type="ECO:0000256" key="7">
    <source>
        <dbReference type="ARBA" id="ARBA00023136"/>
    </source>
</evidence>
<evidence type="ECO:0000256" key="4">
    <source>
        <dbReference type="ARBA" id="ARBA00022692"/>
    </source>
</evidence>
<dbReference type="RefSeq" id="NP_001299598.1">
    <property type="nucleotide sequence ID" value="NM_001312669.1"/>
</dbReference>
<keyword evidence="4 10" id="KW-0812">Transmembrane</keyword>
<feature type="transmembrane region" description="Helical" evidence="10">
    <location>
        <begin position="199"/>
        <end position="232"/>
    </location>
</feature>
<keyword evidence="5 10" id="KW-0552">Olfaction</keyword>
<feature type="transmembrane region" description="Helical" evidence="10">
    <location>
        <begin position="140"/>
        <end position="161"/>
    </location>
</feature>
<comment type="caution">
    <text evidence="10">Lacks conserved residue(s) required for the propagation of feature annotation.</text>
</comment>
<evidence type="ECO:0000256" key="3">
    <source>
        <dbReference type="ARBA" id="ARBA00022606"/>
    </source>
</evidence>
<dbReference type="GO" id="GO:0005549">
    <property type="term" value="F:odorant binding"/>
    <property type="evidence" value="ECO:0007669"/>
    <property type="project" value="InterPro"/>
</dbReference>
<evidence type="ECO:0000256" key="5">
    <source>
        <dbReference type="ARBA" id="ARBA00022725"/>
    </source>
</evidence>